<dbReference type="PROSITE" id="PS52034">
    <property type="entry name" value="PEPTIDASE_M32"/>
    <property type="match status" value="1"/>
</dbReference>
<evidence type="ECO:0000256" key="1">
    <source>
        <dbReference type="ARBA" id="ARBA00022645"/>
    </source>
</evidence>
<feature type="active site" description="Proton donor/acceptor" evidence="10">
    <location>
        <position position="260"/>
    </location>
</feature>
<dbReference type="PRINTS" id="PR00998">
    <property type="entry name" value="CRBOXYPTASET"/>
</dbReference>
<keyword evidence="1 8" id="KW-0121">Carboxypeptidase</keyword>
<evidence type="ECO:0000256" key="7">
    <source>
        <dbReference type="ARBA" id="ARBA00061580"/>
    </source>
</evidence>
<keyword evidence="12" id="KW-1185">Reference proteome</keyword>
<evidence type="ECO:0000256" key="8">
    <source>
        <dbReference type="PIRNR" id="PIRNR006615"/>
    </source>
</evidence>
<proteinExistence type="inferred from homology"/>
<evidence type="ECO:0000313" key="12">
    <source>
        <dbReference type="Proteomes" id="UP000675379"/>
    </source>
</evidence>
<keyword evidence="9" id="KW-0862">Zinc</keyword>
<gene>
    <name evidence="11" type="ORF">KCG48_11825</name>
</gene>
<evidence type="ECO:0000256" key="9">
    <source>
        <dbReference type="PIRSR" id="PIRSR006615-1"/>
    </source>
</evidence>
<feature type="binding site" evidence="9">
    <location>
        <position position="259"/>
    </location>
    <ligand>
        <name>Zn(2+)</name>
        <dbReference type="ChEBI" id="CHEBI:29105"/>
        <note>catalytic</note>
    </ligand>
</feature>
<name>A0A941HQY9_9CLOT</name>
<evidence type="ECO:0000256" key="3">
    <source>
        <dbReference type="ARBA" id="ARBA00022723"/>
    </source>
</evidence>
<comment type="similarity">
    <text evidence="7 8">Belongs to the peptidase M32 family.</text>
</comment>
<comment type="function">
    <text evidence="8">Broad specificity carboxypetidase that releases amino acids sequentially from the C-terminus, including neutral, aromatic, polar and basic residues.</text>
</comment>
<keyword evidence="5 8" id="KW-0482">Metalloprotease</keyword>
<evidence type="ECO:0000256" key="5">
    <source>
        <dbReference type="ARBA" id="ARBA00023049"/>
    </source>
</evidence>
<evidence type="ECO:0000256" key="10">
    <source>
        <dbReference type="PIRSR" id="PIRSR006615-2"/>
    </source>
</evidence>
<dbReference type="AlphaFoldDB" id="A0A941HQY9"/>
<keyword evidence="2 8" id="KW-0645">Protease</keyword>
<comment type="caution">
    <text evidence="11">The sequence shown here is derived from an EMBL/GenBank/DDBJ whole genome shotgun (WGS) entry which is preliminary data.</text>
</comment>
<dbReference type="GO" id="GO:0008270">
    <property type="term" value="F:zinc ion binding"/>
    <property type="evidence" value="ECO:0007669"/>
    <property type="project" value="UniProtKB-ARBA"/>
</dbReference>
<evidence type="ECO:0000313" key="11">
    <source>
        <dbReference type="EMBL" id="MBR0577004.1"/>
    </source>
</evidence>
<dbReference type="InterPro" id="IPR001333">
    <property type="entry name" value="Peptidase_M32_Taq"/>
</dbReference>
<dbReference type="EC" id="3.4.17.19" evidence="8"/>
<feature type="binding site" evidence="9">
    <location>
        <position position="263"/>
    </location>
    <ligand>
        <name>Zn(2+)</name>
        <dbReference type="ChEBI" id="CHEBI:29105"/>
        <note>catalytic</note>
    </ligand>
</feature>
<sequence>MAQFQKVQRELSNLRDAQGVLYWDMSTIMPPKGVERRSEVISYLSAQVFKIETDPKYGALVDELYTHLDDMDDREKAMIKDAKKSLDFMRKIPESEYLEYSKLVASAETYWADARAKNDYAAFRPILEKIVGFNKKIAEYIGYEDTPYDALLDLYEPGATVKSLDKVFQELRDGLVELIQKINQSPVTIDASILQGNYAVEPQKEYNRALAQRLGYDFDRGAIAESAHPFSTNFGNSDVRITTAYSKEDPVTAMYSTIHETGHAIYEQNIPDDLTYTNIGRGVSMGIHESQSRFYENILGRSREFLEAEFPNMAEAFAGLKAYSVDDVYRAINKVEPSLIRIDADELTYSLHIIIRYELEKMLINGEVNFDELPQLWADKYTEYLGVTPDTYANGVLQDVHWAGGMIGYFPSYALGNLNGAQLLYKGILRDLPDYQELIRTGQLDKITAWLAENVHQYGATYEPQVLIEKITGEKLNAQYFLQYLKEKYSKIYEF</sequence>
<dbReference type="Pfam" id="PF02074">
    <property type="entry name" value="Peptidase_M32"/>
    <property type="match status" value="1"/>
</dbReference>
<evidence type="ECO:0000256" key="6">
    <source>
        <dbReference type="ARBA" id="ARBA00052755"/>
    </source>
</evidence>
<dbReference type="EMBL" id="JAGSCS010000018">
    <property type="protein sequence ID" value="MBR0577004.1"/>
    <property type="molecule type" value="Genomic_DNA"/>
</dbReference>
<dbReference type="FunFam" id="1.10.1370.30:FF:000003">
    <property type="entry name" value="Thermostable carboxypeptidase 1"/>
    <property type="match status" value="1"/>
</dbReference>
<dbReference type="PANTHER" id="PTHR34217:SF1">
    <property type="entry name" value="CARBOXYPEPTIDASE 1"/>
    <property type="match status" value="1"/>
</dbReference>
<dbReference type="Proteomes" id="UP000675379">
    <property type="component" value="Unassembled WGS sequence"/>
</dbReference>
<evidence type="ECO:0000256" key="4">
    <source>
        <dbReference type="ARBA" id="ARBA00022801"/>
    </source>
</evidence>
<reference evidence="11" key="1">
    <citation type="submission" date="2021-04" db="EMBL/GenBank/DDBJ databases">
        <title>Proteiniclasticum sedimins sp. nov., an obligate anaerobic bacterium isolated from anaerobic sludge.</title>
        <authorList>
            <person name="Liu J."/>
        </authorList>
    </citation>
    <scope>NUCLEOTIDE SEQUENCE</scope>
    <source>
        <strain evidence="11">BAD-10</strain>
    </source>
</reference>
<protein>
    <recommendedName>
        <fullName evidence="8">Metal-dependent carboxypeptidase</fullName>
        <ecNumber evidence="8">3.4.17.19</ecNumber>
    </recommendedName>
</protein>
<accession>A0A941HQY9</accession>
<dbReference type="CDD" id="cd06460">
    <property type="entry name" value="M32_Taq"/>
    <property type="match status" value="1"/>
</dbReference>
<dbReference type="PIRSF" id="PIRSF006615">
    <property type="entry name" value="Zn_crbxpep_Taq"/>
    <property type="match status" value="1"/>
</dbReference>
<dbReference type="Gene3D" id="1.10.1370.30">
    <property type="match status" value="1"/>
</dbReference>
<comment type="cofactor">
    <cofactor evidence="9">
        <name>Zn(2+)</name>
        <dbReference type="ChEBI" id="CHEBI:29105"/>
    </cofactor>
    <text evidence="9">Binds 1 zinc ion per subunit.</text>
</comment>
<dbReference type="SUPFAM" id="SSF55486">
    <property type="entry name" value="Metalloproteases ('zincins'), catalytic domain"/>
    <property type="match status" value="1"/>
</dbReference>
<keyword evidence="3 8" id="KW-0479">Metal-binding</keyword>
<organism evidence="11 12">
    <name type="scientific">Proteiniclasticum sediminis</name>
    <dbReference type="NCBI Taxonomy" id="2804028"/>
    <lineage>
        <taxon>Bacteria</taxon>
        <taxon>Bacillati</taxon>
        <taxon>Bacillota</taxon>
        <taxon>Clostridia</taxon>
        <taxon>Eubacteriales</taxon>
        <taxon>Clostridiaceae</taxon>
        <taxon>Proteiniclasticum</taxon>
    </lineage>
</organism>
<keyword evidence="4 8" id="KW-0378">Hydrolase</keyword>
<comment type="catalytic activity">
    <reaction evidence="6 8">
        <text>Release of a C-terminal amino acid with broad specificity, except for -Pro.</text>
        <dbReference type="EC" id="3.4.17.19"/>
    </reaction>
</comment>
<feature type="binding site" evidence="9">
    <location>
        <position position="289"/>
    </location>
    <ligand>
        <name>Zn(2+)</name>
        <dbReference type="ChEBI" id="CHEBI:29105"/>
        <note>catalytic</note>
    </ligand>
</feature>
<dbReference type="GO" id="GO:0004181">
    <property type="term" value="F:metallocarboxypeptidase activity"/>
    <property type="evidence" value="ECO:0007669"/>
    <property type="project" value="UniProtKB-UniRule"/>
</dbReference>
<evidence type="ECO:0000256" key="2">
    <source>
        <dbReference type="ARBA" id="ARBA00022670"/>
    </source>
</evidence>
<dbReference type="PANTHER" id="PTHR34217">
    <property type="entry name" value="METAL-DEPENDENT CARBOXYPEPTIDASE"/>
    <property type="match status" value="1"/>
</dbReference>
<dbReference type="GO" id="GO:0006508">
    <property type="term" value="P:proteolysis"/>
    <property type="evidence" value="ECO:0007669"/>
    <property type="project" value="UniProtKB-UniRule"/>
</dbReference>